<accession>A0A4Y7U4I4</accession>
<organism evidence="1 2">
    <name type="scientific">Flavobacterium circumlabens</name>
    <dbReference type="NCBI Taxonomy" id="2133765"/>
    <lineage>
        <taxon>Bacteria</taxon>
        <taxon>Pseudomonadati</taxon>
        <taxon>Bacteroidota</taxon>
        <taxon>Flavobacteriia</taxon>
        <taxon>Flavobacteriales</taxon>
        <taxon>Flavobacteriaceae</taxon>
        <taxon>Flavobacterium</taxon>
    </lineage>
</organism>
<dbReference type="RefSeq" id="WP_202978567.1">
    <property type="nucleotide sequence ID" value="NZ_QWDN01000675.1"/>
</dbReference>
<evidence type="ECO:0000313" key="2">
    <source>
        <dbReference type="Proteomes" id="UP000298340"/>
    </source>
</evidence>
<protein>
    <submittedName>
        <fullName evidence="1">Peptidase G2</fullName>
    </submittedName>
</protein>
<name>A0A4Y7U4I4_9FLAO</name>
<dbReference type="EMBL" id="QWDN01000675">
    <property type="protein sequence ID" value="TEB40998.1"/>
    <property type="molecule type" value="Genomic_DNA"/>
</dbReference>
<sequence length="113" mass="13077">MDLINRHKEDKHAHHAKNIDYKLTNVSDHLDYQRSQIRRLVLGHNGDGIQELADSHVAIDSTPFNVLSERLYYDFNKINQTMENNYNALNKKIERIINVNDFGADPTGQKDST</sequence>
<dbReference type="AlphaFoldDB" id="A0A4Y7U4I4"/>
<gene>
    <name evidence="1" type="ORF">D0809_27760</name>
</gene>
<proteinExistence type="predicted"/>
<dbReference type="Proteomes" id="UP000298340">
    <property type="component" value="Unassembled WGS sequence"/>
</dbReference>
<comment type="caution">
    <text evidence="1">The sequence shown here is derived from an EMBL/GenBank/DDBJ whole genome shotgun (WGS) entry which is preliminary data.</text>
</comment>
<evidence type="ECO:0000313" key="1">
    <source>
        <dbReference type="EMBL" id="TEB40998.1"/>
    </source>
</evidence>
<feature type="non-terminal residue" evidence="1">
    <location>
        <position position="113"/>
    </location>
</feature>
<reference evidence="1 2" key="1">
    <citation type="journal article" date="2018" name="Syst. Appl. Microbiol.">
        <title>Flavobacterium circumlabens sp. nov. and Flavobacterium cupreum sp. nov., two psychrotrophic species isolated from Antarctic environmental samples.</title>
        <authorList>
            <person name="Kralova S."/>
            <person name="Busse H.J."/>
            <person name="Svec P."/>
            <person name="Maslanova I."/>
            <person name="Stankova E."/>
            <person name="Bartak M."/>
            <person name="Sedlacek I."/>
        </authorList>
    </citation>
    <scope>NUCLEOTIDE SEQUENCE [LARGE SCALE GENOMIC DNA]</scope>
    <source>
        <strain evidence="1 2">CCM 8828</strain>
    </source>
</reference>